<evidence type="ECO:0000313" key="3">
    <source>
        <dbReference type="EMBL" id="KAI9549577.1"/>
    </source>
</evidence>
<keyword evidence="1" id="KW-0472">Membrane</keyword>
<feature type="transmembrane region" description="Helical" evidence="1">
    <location>
        <begin position="63"/>
        <end position="82"/>
    </location>
</feature>
<keyword evidence="4" id="KW-1185">Reference proteome</keyword>
<protein>
    <submittedName>
        <fullName evidence="3">Uncharacterized protein</fullName>
    </submittedName>
</protein>
<dbReference type="AlphaFoldDB" id="A0AAD5KER7"/>
<proteinExistence type="predicted"/>
<reference evidence="3" key="1">
    <citation type="submission" date="2022-05" db="EMBL/GenBank/DDBJ databases">
        <title>A multi-omics perspective on studying reproductive biology in Daphnia sinensis.</title>
        <authorList>
            <person name="Jia J."/>
        </authorList>
    </citation>
    <scope>NUCLEOTIDE SEQUENCE</scope>
    <source>
        <strain evidence="3">WSL</strain>
    </source>
</reference>
<keyword evidence="2" id="KW-0732">Signal</keyword>
<keyword evidence="1" id="KW-1133">Transmembrane helix</keyword>
<evidence type="ECO:0000313" key="4">
    <source>
        <dbReference type="Proteomes" id="UP000820818"/>
    </source>
</evidence>
<feature type="signal peptide" evidence="2">
    <location>
        <begin position="1"/>
        <end position="20"/>
    </location>
</feature>
<evidence type="ECO:0000256" key="2">
    <source>
        <dbReference type="SAM" id="SignalP"/>
    </source>
</evidence>
<accession>A0AAD5KER7</accession>
<name>A0AAD5KER7_9CRUS</name>
<dbReference type="EMBL" id="WJBH02000290">
    <property type="protein sequence ID" value="KAI9549577.1"/>
    <property type="molecule type" value="Genomic_DNA"/>
</dbReference>
<sequence length="115" mass="13068">MVVLDAVAFLFFYISDGGYSNCTAYSLRVVADVLWCFKDACKYAYITDHTLELCAVGIKHLDAAVFAVSSVLYSVYIIYAYVPSPCFARPGIADTWALLLLYGFWFWFPFRPLRC</sequence>
<keyword evidence="1" id="KW-0812">Transmembrane</keyword>
<evidence type="ECO:0000256" key="1">
    <source>
        <dbReference type="SAM" id="Phobius"/>
    </source>
</evidence>
<gene>
    <name evidence="3" type="ORF">GHT06_003763</name>
</gene>
<organism evidence="3 4">
    <name type="scientific">Daphnia sinensis</name>
    <dbReference type="NCBI Taxonomy" id="1820382"/>
    <lineage>
        <taxon>Eukaryota</taxon>
        <taxon>Metazoa</taxon>
        <taxon>Ecdysozoa</taxon>
        <taxon>Arthropoda</taxon>
        <taxon>Crustacea</taxon>
        <taxon>Branchiopoda</taxon>
        <taxon>Diplostraca</taxon>
        <taxon>Cladocera</taxon>
        <taxon>Anomopoda</taxon>
        <taxon>Daphniidae</taxon>
        <taxon>Daphnia</taxon>
        <taxon>Daphnia similis group</taxon>
    </lineage>
</organism>
<feature type="transmembrane region" description="Helical" evidence="1">
    <location>
        <begin position="88"/>
        <end position="108"/>
    </location>
</feature>
<feature type="chain" id="PRO_5042022766" evidence="2">
    <location>
        <begin position="21"/>
        <end position="115"/>
    </location>
</feature>
<dbReference type="Proteomes" id="UP000820818">
    <property type="component" value="Unassembled WGS sequence"/>
</dbReference>
<comment type="caution">
    <text evidence="3">The sequence shown here is derived from an EMBL/GenBank/DDBJ whole genome shotgun (WGS) entry which is preliminary data.</text>
</comment>